<evidence type="ECO:0000259" key="1">
    <source>
        <dbReference type="Pfam" id="PF18735"/>
    </source>
</evidence>
<evidence type="ECO:0000313" key="3">
    <source>
        <dbReference type="Proteomes" id="UP001057991"/>
    </source>
</evidence>
<gene>
    <name evidence="2" type="ORF">K3X48_11130</name>
</gene>
<protein>
    <recommendedName>
        <fullName evidence="1">RiboL-PSP-HEPN domain-containing protein</fullName>
    </recommendedName>
</protein>
<dbReference type="Pfam" id="PF18735">
    <property type="entry name" value="HEPN_RiboL-PSP"/>
    <property type="match status" value="1"/>
</dbReference>
<dbReference type="RefSeq" id="WP_259805732.1">
    <property type="nucleotide sequence ID" value="NZ_CP080776.1"/>
</dbReference>
<proteinExistence type="predicted"/>
<evidence type="ECO:0000313" key="2">
    <source>
        <dbReference type="EMBL" id="UWP94758.1"/>
    </source>
</evidence>
<dbReference type="AlphaFoldDB" id="A0A9Q9LYS2"/>
<dbReference type="Proteomes" id="UP001057991">
    <property type="component" value="Chromosome"/>
</dbReference>
<reference evidence="2" key="1">
    <citation type="submission" date="2021-08" db="EMBL/GenBank/DDBJ databases">
        <authorList>
            <person name="Nwanade C."/>
            <person name="Wang M."/>
            <person name="Masoudi A."/>
            <person name="Yu Z."/>
            <person name="Liu J."/>
        </authorList>
    </citation>
    <scope>NUCLEOTIDE SEQUENCE</scope>
    <source>
        <strain evidence="2">S056</strain>
    </source>
</reference>
<sequence>MLVKTRHIASLVEEVIERAAENYPADRAFLEAAFSGYLSAMAYAEIERNVEKILSERFGAINDEKVAHFISETYGKKQGRIQKSDIANLAKQFGENCKSQFNDSVEGRSATFYTNLLQCRHNLAHGEPENETLLTAKNGINAAEVLLTALKNSIQR</sequence>
<organism evidence="2 3">
    <name type="scientific">Aliiroseovarius crassostreae</name>
    <dbReference type="NCBI Taxonomy" id="154981"/>
    <lineage>
        <taxon>Bacteria</taxon>
        <taxon>Pseudomonadati</taxon>
        <taxon>Pseudomonadota</taxon>
        <taxon>Alphaproteobacteria</taxon>
        <taxon>Rhodobacterales</taxon>
        <taxon>Paracoccaceae</taxon>
        <taxon>Aliiroseovarius</taxon>
    </lineage>
</organism>
<feature type="domain" description="RiboL-PSP-HEPN" evidence="1">
    <location>
        <begin position="27"/>
        <end position="154"/>
    </location>
</feature>
<accession>A0A9Q9LYS2</accession>
<name>A0A9Q9LYS2_9RHOB</name>
<dbReference type="EMBL" id="CP080776">
    <property type="protein sequence ID" value="UWP94758.1"/>
    <property type="molecule type" value="Genomic_DNA"/>
</dbReference>
<dbReference type="InterPro" id="IPR041519">
    <property type="entry name" value="HEPN_RiboL-PSP"/>
</dbReference>